<reference evidence="3 4" key="1">
    <citation type="submission" date="2018-03" db="EMBL/GenBank/DDBJ databases">
        <title>The ancient ancestry and fast evolution of plastids.</title>
        <authorList>
            <person name="Moore K.R."/>
            <person name="Magnabosco C."/>
            <person name="Momper L."/>
            <person name="Gold D.A."/>
            <person name="Bosak T."/>
            <person name="Fournier G.P."/>
        </authorList>
    </citation>
    <scope>NUCLEOTIDE SEQUENCE [LARGE SCALE GENOMIC DNA]</scope>
    <source>
        <strain evidence="3 4">CCALA 016</strain>
    </source>
</reference>
<dbReference type="AlphaFoldDB" id="A0A2T1M0B9"/>
<dbReference type="EMBL" id="PXOH01000005">
    <property type="protein sequence ID" value="PSF38045.1"/>
    <property type="molecule type" value="Genomic_DNA"/>
</dbReference>
<keyword evidence="4" id="KW-1185">Reference proteome</keyword>
<accession>A0A2T1M0B9</accession>
<protein>
    <recommendedName>
        <fullName evidence="2">Bro-N domain-containing protein</fullName>
    </recommendedName>
</protein>
<evidence type="ECO:0000259" key="2">
    <source>
        <dbReference type="PROSITE" id="PS51750"/>
    </source>
</evidence>
<sequence>MVKQNYTVPKVFKFEDNDSGRYWQIRLVGTTEMPEWVFGDVFAVLHPSINAEDYTDYFAPIPAPWKSQKPIMTPEGEQLVSTLYEAGLYYLIAQSNSPLMLPFQQWITREILPAVRPRKNHSIIGSTPTENLSVKDKLETIRLGMDLLYELGGIDDYIRLAIREQVREILLDNALQSFDDLNKKNHQWHQVDAKSLDSLSPVTNHENHHKTNSENITSNHKSDHSLSE</sequence>
<gene>
    <name evidence="3" type="ORF">C7H19_06105</name>
</gene>
<comment type="caution">
    <text evidence="3">The sequence shown here is derived from an EMBL/GenBank/DDBJ whole genome shotgun (WGS) entry which is preliminary data.</text>
</comment>
<evidence type="ECO:0000313" key="3">
    <source>
        <dbReference type="EMBL" id="PSF38045.1"/>
    </source>
</evidence>
<dbReference type="SMART" id="SM01040">
    <property type="entry name" value="Bro-N"/>
    <property type="match status" value="1"/>
</dbReference>
<name>A0A2T1M0B9_9CHRO</name>
<evidence type="ECO:0000256" key="1">
    <source>
        <dbReference type="SAM" id="MobiDB-lite"/>
    </source>
</evidence>
<evidence type="ECO:0000313" key="4">
    <source>
        <dbReference type="Proteomes" id="UP000239001"/>
    </source>
</evidence>
<dbReference type="RefSeq" id="WP_106456012.1">
    <property type="nucleotide sequence ID" value="NZ_PXOH01000005.1"/>
</dbReference>
<feature type="domain" description="Bro-N" evidence="2">
    <location>
        <begin position="24"/>
        <end position="119"/>
    </location>
</feature>
<dbReference type="InterPro" id="IPR003497">
    <property type="entry name" value="BRO_N_domain"/>
</dbReference>
<organism evidence="3 4">
    <name type="scientific">Aphanothece hegewaldii CCALA 016</name>
    <dbReference type="NCBI Taxonomy" id="2107694"/>
    <lineage>
        <taxon>Bacteria</taxon>
        <taxon>Bacillati</taxon>
        <taxon>Cyanobacteriota</taxon>
        <taxon>Cyanophyceae</taxon>
        <taxon>Oscillatoriophycideae</taxon>
        <taxon>Chroococcales</taxon>
        <taxon>Aphanothecaceae</taxon>
        <taxon>Aphanothece</taxon>
    </lineage>
</organism>
<reference evidence="3 4" key="2">
    <citation type="submission" date="2018-03" db="EMBL/GenBank/DDBJ databases">
        <authorList>
            <person name="Keele B.F."/>
        </authorList>
    </citation>
    <scope>NUCLEOTIDE SEQUENCE [LARGE SCALE GENOMIC DNA]</scope>
    <source>
        <strain evidence="3 4">CCALA 016</strain>
    </source>
</reference>
<dbReference type="Proteomes" id="UP000239001">
    <property type="component" value="Unassembled WGS sequence"/>
</dbReference>
<proteinExistence type="predicted"/>
<dbReference type="PROSITE" id="PS51750">
    <property type="entry name" value="BRO_N"/>
    <property type="match status" value="1"/>
</dbReference>
<dbReference type="OrthoDB" id="72472at2"/>
<feature type="region of interest" description="Disordered" evidence="1">
    <location>
        <begin position="199"/>
        <end position="228"/>
    </location>
</feature>